<protein>
    <submittedName>
        <fullName evidence="1">Uncharacterized protein</fullName>
    </submittedName>
</protein>
<dbReference type="RefSeq" id="WP_169857867.1">
    <property type="nucleotide sequence ID" value="NZ_JAAQXV010000007.1"/>
</dbReference>
<reference evidence="1 2" key="1">
    <citation type="journal article" date="2020" name="Front. Microbiol.">
        <title>Genetic Organization of the aprX-lipA2 Operon Affects the Proteolytic Potential of Pseudomonas Species in Milk.</title>
        <authorList>
            <person name="Maier C."/>
            <person name="Huptas C."/>
            <person name="von Neubeck M."/>
            <person name="Scherer S."/>
            <person name="Wenning M."/>
            <person name="Lucking G."/>
        </authorList>
    </citation>
    <scope>NUCLEOTIDE SEQUENCE [LARGE SCALE GENOMIC DNA]</scope>
    <source>
        <strain evidence="1 2">WS 5114</strain>
    </source>
</reference>
<accession>A0AB36D4Q1</accession>
<evidence type="ECO:0000313" key="2">
    <source>
        <dbReference type="Proteomes" id="UP000548707"/>
    </source>
</evidence>
<name>A0AB36D4Q1_9PSED</name>
<comment type="caution">
    <text evidence="1">The sequence shown here is derived from an EMBL/GenBank/DDBJ whole genome shotgun (WGS) entry which is preliminary data.</text>
</comment>
<gene>
    <name evidence="1" type="ORF">HBO26_21950</name>
</gene>
<organism evidence="1 2">
    <name type="scientific">Pseudomonas mandelii</name>
    <dbReference type="NCBI Taxonomy" id="75612"/>
    <lineage>
        <taxon>Bacteria</taxon>
        <taxon>Pseudomonadati</taxon>
        <taxon>Pseudomonadota</taxon>
        <taxon>Gammaproteobacteria</taxon>
        <taxon>Pseudomonadales</taxon>
        <taxon>Pseudomonadaceae</taxon>
        <taxon>Pseudomonas</taxon>
    </lineage>
</organism>
<dbReference type="AlphaFoldDB" id="A0AB36D4Q1"/>
<sequence length="74" mass="7995">MEDLKLMVSVLKRLDQNQLALGAAIEELSNWIEQRGSGVVAENVRGALETLDENHGFITLALISLSADSKSGDI</sequence>
<evidence type="ECO:0000313" key="1">
    <source>
        <dbReference type="EMBL" id="NMZ81951.1"/>
    </source>
</evidence>
<proteinExistence type="predicted"/>
<dbReference type="Proteomes" id="UP000548707">
    <property type="component" value="Unassembled WGS sequence"/>
</dbReference>
<dbReference type="EMBL" id="JAAQXV010000007">
    <property type="protein sequence ID" value="NMZ81951.1"/>
    <property type="molecule type" value="Genomic_DNA"/>
</dbReference>